<organism evidence="2 3">
    <name type="scientific">Dreissena polymorpha</name>
    <name type="common">Zebra mussel</name>
    <name type="synonym">Mytilus polymorpha</name>
    <dbReference type="NCBI Taxonomy" id="45954"/>
    <lineage>
        <taxon>Eukaryota</taxon>
        <taxon>Metazoa</taxon>
        <taxon>Spiralia</taxon>
        <taxon>Lophotrochozoa</taxon>
        <taxon>Mollusca</taxon>
        <taxon>Bivalvia</taxon>
        <taxon>Autobranchia</taxon>
        <taxon>Heteroconchia</taxon>
        <taxon>Euheterodonta</taxon>
        <taxon>Imparidentia</taxon>
        <taxon>Neoheterodontei</taxon>
        <taxon>Myida</taxon>
        <taxon>Dreissenoidea</taxon>
        <taxon>Dreissenidae</taxon>
        <taxon>Dreissena</taxon>
    </lineage>
</organism>
<dbReference type="Proteomes" id="UP000828390">
    <property type="component" value="Unassembled WGS sequence"/>
</dbReference>
<sequence>MLFKQIQLKSQSSSNAGSETPETSGQESVERLFSLLNLLCTPQRNRLGEATLESLIRLCLHTERLGEGEVTRIIDKFAEKPRNVEL</sequence>
<evidence type="ECO:0000256" key="1">
    <source>
        <dbReference type="SAM" id="MobiDB-lite"/>
    </source>
</evidence>
<accession>A0A9D4BT64</accession>
<protein>
    <submittedName>
        <fullName evidence="2">Uncharacterized protein</fullName>
    </submittedName>
</protein>
<feature type="compositionally biased region" description="Polar residues" evidence="1">
    <location>
        <begin position="7"/>
        <end position="27"/>
    </location>
</feature>
<reference evidence="2" key="2">
    <citation type="submission" date="2020-11" db="EMBL/GenBank/DDBJ databases">
        <authorList>
            <person name="McCartney M.A."/>
            <person name="Auch B."/>
            <person name="Kono T."/>
            <person name="Mallez S."/>
            <person name="Becker A."/>
            <person name="Gohl D.M."/>
            <person name="Silverstein K.A.T."/>
            <person name="Koren S."/>
            <person name="Bechman K.B."/>
            <person name="Herman A."/>
            <person name="Abrahante J.E."/>
            <person name="Garbe J."/>
        </authorList>
    </citation>
    <scope>NUCLEOTIDE SEQUENCE</scope>
    <source>
        <strain evidence="2">Duluth1</strain>
        <tissue evidence="2">Whole animal</tissue>
    </source>
</reference>
<evidence type="ECO:0000313" key="2">
    <source>
        <dbReference type="EMBL" id="KAH3707539.1"/>
    </source>
</evidence>
<evidence type="ECO:0000313" key="3">
    <source>
        <dbReference type="Proteomes" id="UP000828390"/>
    </source>
</evidence>
<proteinExistence type="predicted"/>
<feature type="region of interest" description="Disordered" evidence="1">
    <location>
        <begin position="1"/>
        <end position="27"/>
    </location>
</feature>
<gene>
    <name evidence="2" type="ORF">DPMN_066948</name>
</gene>
<keyword evidence="3" id="KW-1185">Reference proteome</keyword>
<reference evidence="2" key="1">
    <citation type="journal article" date="2019" name="bioRxiv">
        <title>The Genome of the Zebra Mussel, Dreissena polymorpha: A Resource for Invasive Species Research.</title>
        <authorList>
            <person name="McCartney M.A."/>
            <person name="Auch B."/>
            <person name="Kono T."/>
            <person name="Mallez S."/>
            <person name="Zhang Y."/>
            <person name="Obille A."/>
            <person name="Becker A."/>
            <person name="Abrahante J.E."/>
            <person name="Garbe J."/>
            <person name="Badalamenti J.P."/>
            <person name="Herman A."/>
            <person name="Mangelson H."/>
            <person name="Liachko I."/>
            <person name="Sullivan S."/>
            <person name="Sone E.D."/>
            <person name="Koren S."/>
            <person name="Silverstein K.A.T."/>
            <person name="Beckman K.B."/>
            <person name="Gohl D.M."/>
        </authorList>
    </citation>
    <scope>NUCLEOTIDE SEQUENCE</scope>
    <source>
        <strain evidence="2">Duluth1</strain>
        <tissue evidence="2">Whole animal</tissue>
    </source>
</reference>
<name>A0A9D4BT64_DREPO</name>
<dbReference type="EMBL" id="JAIWYP010000014">
    <property type="protein sequence ID" value="KAH3707539.1"/>
    <property type="molecule type" value="Genomic_DNA"/>
</dbReference>
<comment type="caution">
    <text evidence="2">The sequence shown here is derived from an EMBL/GenBank/DDBJ whole genome shotgun (WGS) entry which is preliminary data.</text>
</comment>
<dbReference type="AlphaFoldDB" id="A0A9D4BT64"/>